<name>A0A0F9VY76_9ZZZZ</name>
<organism evidence="1">
    <name type="scientific">marine sediment metagenome</name>
    <dbReference type="NCBI Taxonomy" id="412755"/>
    <lineage>
        <taxon>unclassified sequences</taxon>
        <taxon>metagenomes</taxon>
        <taxon>ecological metagenomes</taxon>
    </lineage>
</organism>
<evidence type="ECO:0000313" key="1">
    <source>
        <dbReference type="EMBL" id="KKO09055.1"/>
    </source>
</evidence>
<proteinExistence type="predicted"/>
<dbReference type="Pfam" id="PF20102">
    <property type="entry name" value="DUF6492"/>
    <property type="match status" value="1"/>
</dbReference>
<dbReference type="AlphaFoldDB" id="A0A0F9VY76"/>
<protein>
    <submittedName>
        <fullName evidence="1">Uncharacterized protein</fullName>
    </submittedName>
</protein>
<dbReference type="InterPro" id="IPR045499">
    <property type="entry name" value="DUF6492"/>
</dbReference>
<sequence>MAPSPTISLVTPTWSGDLDHYRILLRSLAQGPLGGLEHTTVVQSEDFAVFSALLTDSQNSHTTRLRTTEQVLPPAIEQARRRATSLQTLIGRHMTRISGSLSRELGWPHWPHYTGWHTQQISKLAMASQADTDYVLVVDSDVVVTPAADLTEILKRDAVVCFSDRKPLAQFKGKTRKWVLQADALLHIPPNRQQSYDSYFDTPFLLHVATLRSMFAWLEQAYQQPWWQVLLAQPPRRWSEFATYKAFLLELADGQSDTTAHWQTPDMMSYIFDASDTERLLSEFQASWQDPDIQFITVHSQSSGRQRWHPHSFADDLLTLIG</sequence>
<dbReference type="EMBL" id="LAZR01000008">
    <property type="protein sequence ID" value="KKO09055.1"/>
    <property type="molecule type" value="Genomic_DNA"/>
</dbReference>
<gene>
    <name evidence="1" type="ORF">LCGC14_0041740</name>
</gene>
<accession>A0A0F9VY76</accession>
<reference evidence="1" key="1">
    <citation type="journal article" date="2015" name="Nature">
        <title>Complex archaea that bridge the gap between prokaryotes and eukaryotes.</title>
        <authorList>
            <person name="Spang A."/>
            <person name="Saw J.H."/>
            <person name="Jorgensen S.L."/>
            <person name="Zaremba-Niedzwiedzka K."/>
            <person name="Martijn J."/>
            <person name="Lind A.E."/>
            <person name="van Eijk R."/>
            <person name="Schleper C."/>
            <person name="Guy L."/>
            <person name="Ettema T.J."/>
        </authorList>
    </citation>
    <scope>NUCLEOTIDE SEQUENCE</scope>
</reference>
<comment type="caution">
    <text evidence="1">The sequence shown here is derived from an EMBL/GenBank/DDBJ whole genome shotgun (WGS) entry which is preliminary data.</text>
</comment>